<evidence type="ECO:0000313" key="5">
    <source>
        <dbReference type="Proteomes" id="UP000008495"/>
    </source>
</evidence>
<dbReference type="EMBL" id="BAGZ01000005">
    <property type="protein sequence ID" value="GAB77371.1"/>
    <property type="molecule type" value="Genomic_DNA"/>
</dbReference>
<dbReference type="PROSITE" id="PS51186">
    <property type="entry name" value="GNAT"/>
    <property type="match status" value="1"/>
</dbReference>
<dbReference type="PANTHER" id="PTHR43877">
    <property type="entry name" value="AMINOALKYLPHOSPHONATE N-ACETYLTRANSFERASE-RELATED-RELATED"/>
    <property type="match status" value="1"/>
</dbReference>
<comment type="caution">
    <text evidence="4">The sequence shown here is derived from an EMBL/GenBank/DDBJ whole genome shotgun (WGS) entry which is preliminary data.</text>
</comment>
<dbReference type="RefSeq" id="WP_006502123.1">
    <property type="nucleotide sequence ID" value="NZ_BAGZ01000005.1"/>
</dbReference>
<dbReference type="CDD" id="cd04301">
    <property type="entry name" value="NAT_SF"/>
    <property type="match status" value="1"/>
</dbReference>
<protein>
    <recommendedName>
        <fullName evidence="3">N-acetyltransferase domain-containing protein</fullName>
    </recommendedName>
</protein>
<dbReference type="InterPro" id="IPR050832">
    <property type="entry name" value="Bact_Acetyltransf"/>
</dbReference>
<feature type="domain" description="N-acetyltransferase" evidence="3">
    <location>
        <begin position="18"/>
        <end position="173"/>
    </location>
</feature>
<sequence length="179" mass="19458">MTDVYGSGTAGAPEAPAVSVREARGDDLESIRELGLLAFPATYRGIIEPELVQLLLAKWWTKDALVPIIRSGRAFVACLDDKVVGMCSYGPHAGAQVLWKLYVHPEMRGRGIAGALLSAAEERATGSGLPLRISYTDGNRNAAAFCTRHGFVELSREEQVGMPELVWMGRPHAERKDHS</sequence>
<name>K6ULM3_9MICO</name>
<reference evidence="4 5" key="1">
    <citation type="submission" date="2012-08" db="EMBL/GenBank/DDBJ databases">
        <title>Whole genome shotgun sequence of Austwickia chelonae NBRC 105200.</title>
        <authorList>
            <person name="Yoshida I."/>
            <person name="Hosoyama A."/>
            <person name="Tsuchikane K."/>
            <person name="Katsumata H."/>
            <person name="Ando Y."/>
            <person name="Ohji S."/>
            <person name="Hamada M."/>
            <person name="Tamura T."/>
            <person name="Yamazoe A."/>
            <person name="Yamazaki S."/>
            <person name="Fujita N."/>
        </authorList>
    </citation>
    <scope>NUCLEOTIDE SEQUENCE [LARGE SCALE GENOMIC DNA]</scope>
    <source>
        <strain evidence="4 5">NBRC 105200</strain>
    </source>
</reference>
<organism evidence="4 5">
    <name type="scientific">Austwickia chelonae NBRC 105200</name>
    <dbReference type="NCBI Taxonomy" id="1184607"/>
    <lineage>
        <taxon>Bacteria</taxon>
        <taxon>Bacillati</taxon>
        <taxon>Actinomycetota</taxon>
        <taxon>Actinomycetes</taxon>
        <taxon>Micrococcales</taxon>
        <taxon>Dermatophilaceae</taxon>
        <taxon>Austwickia</taxon>
    </lineage>
</organism>
<dbReference type="Pfam" id="PF13508">
    <property type="entry name" value="Acetyltransf_7"/>
    <property type="match status" value="1"/>
</dbReference>
<accession>K6ULM3</accession>
<keyword evidence="5" id="KW-1185">Reference proteome</keyword>
<dbReference type="Gene3D" id="3.40.630.30">
    <property type="match status" value="1"/>
</dbReference>
<dbReference type="InterPro" id="IPR000182">
    <property type="entry name" value="GNAT_dom"/>
</dbReference>
<dbReference type="AlphaFoldDB" id="K6ULM3"/>
<gene>
    <name evidence="4" type="ORF">AUCHE_05_02800</name>
</gene>
<keyword evidence="2" id="KW-0012">Acyltransferase</keyword>
<dbReference type="InterPro" id="IPR016181">
    <property type="entry name" value="Acyl_CoA_acyltransferase"/>
</dbReference>
<keyword evidence="1" id="KW-0808">Transferase</keyword>
<dbReference type="eggNOG" id="COG1247">
    <property type="taxonomic scope" value="Bacteria"/>
</dbReference>
<dbReference type="GO" id="GO:0016747">
    <property type="term" value="F:acyltransferase activity, transferring groups other than amino-acyl groups"/>
    <property type="evidence" value="ECO:0007669"/>
    <property type="project" value="InterPro"/>
</dbReference>
<proteinExistence type="predicted"/>
<evidence type="ECO:0000313" key="4">
    <source>
        <dbReference type="EMBL" id="GAB77371.1"/>
    </source>
</evidence>
<evidence type="ECO:0000259" key="3">
    <source>
        <dbReference type="PROSITE" id="PS51186"/>
    </source>
</evidence>
<evidence type="ECO:0000256" key="2">
    <source>
        <dbReference type="ARBA" id="ARBA00023315"/>
    </source>
</evidence>
<dbReference type="Proteomes" id="UP000008495">
    <property type="component" value="Unassembled WGS sequence"/>
</dbReference>
<dbReference type="SUPFAM" id="SSF55729">
    <property type="entry name" value="Acyl-CoA N-acyltransferases (Nat)"/>
    <property type="match status" value="1"/>
</dbReference>
<dbReference type="STRING" id="100225.SAMN05421595_1199"/>
<evidence type="ECO:0000256" key="1">
    <source>
        <dbReference type="ARBA" id="ARBA00022679"/>
    </source>
</evidence>